<evidence type="ECO:0000313" key="2">
    <source>
        <dbReference type="Proteomes" id="UP000245609"/>
    </source>
</evidence>
<dbReference type="OrthoDB" id="5588358at2759"/>
<organism evidence="1 2">
    <name type="scientific">Smittium megazygosporum</name>
    <dbReference type="NCBI Taxonomy" id="133381"/>
    <lineage>
        <taxon>Eukaryota</taxon>
        <taxon>Fungi</taxon>
        <taxon>Fungi incertae sedis</taxon>
        <taxon>Zoopagomycota</taxon>
        <taxon>Kickxellomycotina</taxon>
        <taxon>Harpellomycetes</taxon>
        <taxon>Harpellales</taxon>
        <taxon>Legeriomycetaceae</taxon>
        <taxon>Smittium</taxon>
    </lineage>
</organism>
<dbReference type="EMBL" id="MBFS01001138">
    <property type="protein sequence ID" value="PVV01374.1"/>
    <property type="molecule type" value="Genomic_DNA"/>
</dbReference>
<gene>
    <name evidence="1" type="ORF">BB560_004201</name>
</gene>
<name>A0A2T9Z9X4_9FUNG</name>
<reference evidence="1 2" key="1">
    <citation type="journal article" date="2018" name="MBio">
        <title>Comparative Genomics Reveals the Core Gene Toolbox for the Fungus-Insect Symbiosis.</title>
        <authorList>
            <person name="Wang Y."/>
            <person name="Stata M."/>
            <person name="Wang W."/>
            <person name="Stajich J.E."/>
            <person name="White M.M."/>
            <person name="Moncalvo J.M."/>
        </authorList>
    </citation>
    <scope>NUCLEOTIDE SEQUENCE [LARGE SCALE GENOMIC DNA]</scope>
    <source>
        <strain evidence="1 2">SC-DP-2</strain>
    </source>
</reference>
<evidence type="ECO:0000313" key="1">
    <source>
        <dbReference type="EMBL" id="PVV01374.1"/>
    </source>
</evidence>
<protein>
    <submittedName>
        <fullName evidence="1">Uncharacterized protein</fullName>
    </submittedName>
</protein>
<accession>A0A2T9Z9X4</accession>
<keyword evidence="2" id="KW-1185">Reference proteome</keyword>
<dbReference type="AlphaFoldDB" id="A0A2T9Z9X4"/>
<proteinExistence type="predicted"/>
<sequence length="144" mass="16520">METIDKNTIHILDRALKDRRKSIISAFVLAILSKAQKDYKCGYLAEPKRCIVDGIADFTLEKLDNQDKILTFQCKITTKEFALGRTQLKANMINGGYPHGILICGEKTEIYKLDISKDDSVPVFEHEYDNNSQLHELIQFIRDL</sequence>
<comment type="caution">
    <text evidence="1">The sequence shown here is derived from an EMBL/GenBank/DDBJ whole genome shotgun (WGS) entry which is preliminary data.</text>
</comment>
<dbReference type="Proteomes" id="UP000245609">
    <property type="component" value="Unassembled WGS sequence"/>
</dbReference>